<evidence type="ECO:0000313" key="2">
    <source>
        <dbReference type="EMBL" id="CAA9462457.1"/>
    </source>
</evidence>
<proteinExistence type="predicted"/>
<feature type="compositionally biased region" description="Low complexity" evidence="1">
    <location>
        <begin position="33"/>
        <end position="43"/>
    </location>
</feature>
<feature type="region of interest" description="Disordered" evidence="1">
    <location>
        <begin position="1"/>
        <end position="100"/>
    </location>
</feature>
<sequence length="177" mass="18788">APRGESDAPGRRAGGPAAPARVRQRSGGGARGWGRPAGAPAVGADREGFRAGGFGSPSRQDELRHRGRRRMHRDGWPVQHRLDRPARRARHRDRGQGVLGTRLRARGGRPASRLRVPAAELATGVAGGTFRERAGDPGLRFVRVRGGGPNAGARLAGRALRGQRDHGLAARRVGRAV</sequence>
<keyword evidence="2" id="KW-0808">Transferase</keyword>
<gene>
    <name evidence="2" type="ORF">AVDCRST_MAG02-2548</name>
</gene>
<organism evidence="2">
    <name type="scientific">uncultured Rubrobacteraceae bacterium</name>
    <dbReference type="NCBI Taxonomy" id="349277"/>
    <lineage>
        <taxon>Bacteria</taxon>
        <taxon>Bacillati</taxon>
        <taxon>Actinomycetota</taxon>
        <taxon>Rubrobacteria</taxon>
        <taxon>Rubrobacterales</taxon>
        <taxon>Rubrobacteraceae</taxon>
        <taxon>environmental samples</taxon>
    </lineage>
</organism>
<dbReference type="EMBL" id="CADCVH010000083">
    <property type="protein sequence ID" value="CAA9462457.1"/>
    <property type="molecule type" value="Genomic_DNA"/>
</dbReference>
<dbReference type="AlphaFoldDB" id="A0A6J4R924"/>
<dbReference type="GO" id="GO:0016740">
    <property type="term" value="F:transferase activity"/>
    <property type="evidence" value="ECO:0007669"/>
    <property type="project" value="UniProtKB-KW"/>
</dbReference>
<evidence type="ECO:0000256" key="1">
    <source>
        <dbReference type="SAM" id="MobiDB-lite"/>
    </source>
</evidence>
<accession>A0A6J4R924</accession>
<feature type="non-terminal residue" evidence="2">
    <location>
        <position position="177"/>
    </location>
</feature>
<feature type="compositionally biased region" description="Basic and acidic residues" evidence="1">
    <location>
        <begin position="1"/>
        <end position="10"/>
    </location>
</feature>
<reference evidence="2" key="1">
    <citation type="submission" date="2020-02" db="EMBL/GenBank/DDBJ databases">
        <authorList>
            <person name="Meier V. D."/>
        </authorList>
    </citation>
    <scope>NUCLEOTIDE SEQUENCE</scope>
    <source>
        <strain evidence="2">AVDCRST_MAG02</strain>
    </source>
</reference>
<feature type="non-terminal residue" evidence="2">
    <location>
        <position position="1"/>
    </location>
</feature>
<protein>
    <submittedName>
        <fullName evidence="2">Acetyltransferase, GNAT family</fullName>
    </submittedName>
</protein>
<name>A0A6J4R924_9ACTN</name>